<keyword evidence="1" id="KW-0472">Membrane</keyword>
<keyword evidence="3" id="KW-1185">Reference proteome</keyword>
<accession>A0A7W3MZP2</accession>
<dbReference type="AlphaFoldDB" id="A0A7W3MZP2"/>
<keyword evidence="1" id="KW-1133">Transmembrane helix</keyword>
<evidence type="ECO:0000313" key="3">
    <source>
        <dbReference type="Proteomes" id="UP000539313"/>
    </source>
</evidence>
<organism evidence="2 3">
    <name type="scientific">Thermomonospora cellulosilytica</name>
    <dbReference type="NCBI Taxonomy" id="1411118"/>
    <lineage>
        <taxon>Bacteria</taxon>
        <taxon>Bacillati</taxon>
        <taxon>Actinomycetota</taxon>
        <taxon>Actinomycetes</taxon>
        <taxon>Streptosporangiales</taxon>
        <taxon>Thermomonosporaceae</taxon>
        <taxon>Thermomonospora</taxon>
    </lineage>
</organism>
<comment type="caution">
    <text evidence="2">The sequence shown here is derived from an EMBL/GenBank/DDBJ whole genome shotgun (WGS) entry which is preliminary data.</text>
</comment>
<feature type="transmembrane region" description="Helical" evidence="1">
    <location>
        <begin position="37"/>
        <end position="55"/>
    </location>
</feature>
<reference evidence="2 3" key="1">
    <citation type="submission" date="2020-08" db="EMBL/GenBank/DDBJ databases">
        <title>Sequencing the genomes of 1000 actinobacteria strains.</title>
        <authorList>
            <person name="Klenk H.-P."/>
        </authorList>
    </citation>
    <scope>NUCLEOTIDE SEQUENCE [LARGE SCALE GENOMIC DNA]</scope>
    <source>
        <strain evidence="2 3">DSM 45823</strain>
    </source>
</reference>
<evidence type="ECO:0000313" key="2">
    <source>
        <dbReference type="EMBL" id="MBA9004835.1"/>
    </source>
</evidence>
<keyword evidence="1" id="KW-0812">Transmembrane</keyword>
<dbReference type="EMBL" id="JACJII010000001">
    <property type="protein sequence ID" value="MBA9004835.1"/>
    <property type="molecule type" value="Genomic_DNA"/>
</dbReference>
<proteinExistence type="predicted"/>
<name>A0A7W3MZP2_9ACTN</name>
<feature type="transmembrane region" description="Helical" evidence="1">
    <location>
        <begin position="12"/>
        <end position="31"/>
    </location>
</feature>
<evidence type="ECO:0000256" key="1">
    <source>
        <dbReference type="SAM" id="Phobius"/>
    </source>
</evidence>
<dbReference type="RefSeq" id="WP_182706167.1">
    <property type="nucleotide sequence ID" value="NZ_JACJII010000001.1"/>
</dbReference>
<dbReference type="Proteomes" id="UP000539313">
    <property type="component" value="Unassembled WGS sequence"/>
</dbReference>
<protein>
    <submittedName>
        <fullName evidence="2">Uncharacterized protein</fullName>
    </submittedName>
</protein>
<sequence>MDVWSVVRWARAAGFSAGCVLLAAAGHVFGGGRVDDAALAAGFVLLFVPALALTGRERTMGTILPAVAASQVLMHALLPEDQARAGVAAAGYAEHAGHAALPGLDMLLMHVVAVLATAWWLECGEAALCALVRHLAGWALRPLRPVRVPPADELRAPVVVHREEHGLRLAVLRHVVGRRGPPVGPVALG</sequence>
<gene>
    <name evidence="2" type="ORF">HNR21_003717</name>
</gene>